<dbReference type="Pfam" id="PF08889">
    <property type="entry name" value="WbqC"/>
    <property type="match status" value="1"/>
</dbReference>
<comment type="caution">
    <text evidence="2">The sequence shown here is derived from an EMBL/GenBank/DDBJ whole genome shotgun (WGS) entry which is preliminary data.</text>
</comment>
<keyword evidence="1" id="KW-1133">Transmembrane helix</keyword>
<evidence type="ECO:0000256" key="1">
    <source>
        <dbReference type="SAM" id="Phobius"/>
    </source>
</evidence>
<gene>
    <name evidence="2" type="ORF">ABFB10_13505</name>
</gene>
<proteinExistence type="predicted"/>
<keyword evidence="1" id="KW-0812">Transmembrane</keyword>
<dbReference type="EMBL" id="JBDNCH010000002">
    <property type="protein sequence ID" value="MEN9061876.1"/>
    <property type="molecule type" value="Genomic_DNA"/>
</dbReference>
<feature type="transmembrane region" description="Helical" evidence="1">
    <location>
        <begin position="13"/>
        <end position="32"/>
    </location>
</feature>
<name>A0AAW9SP14_9RHOB</name>
<dbReference type="Proteomes" id="UP001428774">
    <property type="component" value="Unassembled WGS sequence"/>
</dbReference>
<evidence type="ECO:0000313" key="2">
    <source>
        <dbReference type="EMBL" id="MEN9061876.1"/>
    </source>
</evidence>
<protein>
    <submittedName>
        <fullName evidence="2">WbqC family protein</fullName>
    </submittedName>
</protein>
<accession>A0AAW9SP14</accession>
<evidence type="ECO:0000313" key="3">
    <source>
        <dbReference type="Proteomes" id="UP001428774"/>
    </source>
</evidence>
<dbReference type="InterPro" id="IPR014985">
    <property type="entry name" value="WbqC"/>
</dbReference>
<sequence>MRVAVMQPYLYPYLGYFHLIASVDLFLIFDCVQFPRRGRVHRAPVPQKEAWLTLPLARQPRDTLISELAFAENAEVIWRERLDRLPWMAQAPALRATLTPLRTGRVSDYLAAQLIFACDALGIGTKIQLSSSYRVTSKLQAQDRVIALAHATGATSYVNLPGGRSLYDAAAFSAAGLSLSFVSKYNGPFQSMLHALATQPYPRLRSALAELPAPSAA</sequence>
<keyword evidence="1" id="KW-0472">Membrane</keyword>
<dbReference type="AlphaFoldDB" id="A0AAW9SP14"/>
<dbReference type="RefSeq" id="WP_347166906.1">
    <property type="nucleotide sequence ID" value="NZ_JBDNCH010000002.1"/>
</dbReference>
<organism evidence="2 3">
    <name type="scientific">Ponticoccus litoralis</name>
    <dbReference type="NCBI Taxonomy" id="422297"/>
    <lineage>
        <taxon>Bacteria</taxon>
        <taxon>Pseudomonadati</taxon>
        <taxon>Pseudomonadota</taxon>
        <taxon>Alphaproteobacteria</taxon>
        <taxon>Rhodobacterales</taxon>
        <taxon>Roseobacteraceae</taxon>
        <taxon>Ponticoccus</taxon>
    </lineage>
</organism>
<keyword evidence="3" id="KW-1185">Reference proteome</keyword>
<reference evidence="2 3" key="1">
    <citation type="submission" date="2024-05" db="EMBL/GenBank/DDBJ databases">
        <title>Genome sequence of Ponticoccus litoralis KCCM 90028.</title>
        <authorList>
            <person name="Kim J.M."/>
            <person name="Lee J.K."/>
            <person name="Choi B.J."/>
            <person name="Bayburt H."/>
            <person name="Baek J.H."/>
            <person name="Jeon C.O."/>
        </authorList>
    </citation>
    <scope>NUCLEOTIDE SEQUENCE [LARGE SCALE GENOMIC DNA]</scope>
    <source>
        <strain evidence="2 3">KCCM 90028</strain>
    </source>
</reference>